<accession>A0ABX1W2N8</accession>
<evidence type="ECO:0000313" key="3">
    <source>
        <dbReference type="Proteomes" id="UP000566071"/>
    </source>
</evidence>
<keyword evidence="3" id="KW-1185">Reference proteome</keyword>
<dbReference type="Gene3D" id="2.170.270.10">
    <property type="entry name" value="SET domain"/>
    <property type="match status" value="1"/>
</dbReference>
<reference evidence="2 3" key="1">
    <citation type="submission" date="2020-05" db="EMBL/GenBank/DDBJ databases">
        <authorList>
            <person name="Khan S.A."/>
            <person name="Jeon C.O."/>
            <person name="Chun B.H."/>
        </authorList>
    </citation>
    <scope>NUCLEOTIDE SEQUENCE [LARGE SCALE GENOMIC DNA]</scope>
    <source>
        <strain evidence="2 3">S1162</strain>
    </source>
</reference>
<dbReference type="InterPro" id="IPR046341">
    <property type="entry name" value="SET_dom_sf"/>
</dbReference>
<dbReference type="RefSeq" id="WP_175268930.1">
    <property type="nucleotide sequence ID" value="NZ_JABFCR010000005.1"/>
</dbReference>
<dbReference type="SUPFAM" id="SSF82199">
    <property type="entry name" value="SET domain"/>
    <property type="match status" value="1"/>
</dbReference>
<comment type="caution">
    <text evidence="2">The sequence shown here is derived from an EMBL/GenBank/DDBJ whole genome shotgun (WGS) entry which is preliminary data.</text>
</comment>
<evidence type="ECO:0000259" key="1">
    <source>
        <dbReference type="PROSITE" id="PS50280"/>
    </source>
</evidence>
<dbReference type="PROSITE" id="PS50280">
    <property type="entry name" value="SET"/>
    <property type="match status" value="1"/>
</dbReference>
<feature type="domain" description="SET" evidence="1">
    <location>
        <begin position="65"/>
        <end position="181"/>
    </location>
</feature>
<name>A0ABX1W2N8_9SPHI</name>
<sequence length="185" mass="21370">MNESLKNDLAKLLEAHPELKNRQLVFSADDVVFAKDAEQFLNKKDDATLCRPQFELPDVIKGHSTKVEVRRSPVHGYGVFAKEIIEEGEFIEECKLLKMQWRSAYPTDPTIKDYAWGNRGCTCVECQRHGAFQYLALGLGSIYNHADTPNTKQNLNFKTEVFTIKARRRIEKDEEIFVTYGDKYF</sequence>
<dbReference type="InterPro" id="IPR001214">
    <property type="entry name" value="SET_dom"/>
</dbReference>
<protein>
    <submittedName>
        <fullName evidence="2">SET domain-containing protein-lysine N-methyltransferase</fullName>
    </submittedName>
</protein>
<organism evidence="2 3">
    <name type="scientific">Mucilaginibacter humi</name>
    <dbReference type="NCBI Taxonomy" id="2732510"/>
    <lineage>
        <taxon>Bacteria</taxon>
        <taxon>Pseudomonadati</taxon>
        <taxon>Bacteroidota</taxon>
        <taxon>Sphingobacteriia</taxon>
        <taxon>Sphingobacteriales</taxon>
        <taxon>Sphingobacteriaceae</taxon>
        <taxon>Mucilaginibacter</taxon>
    </lineage>
</organism>
<dbReference type="Proteomes" id="UP000566071">
    <property type="component" value="Unassembled WGS sequence"/>
</dbReference>
<dbReference type="Pfam" id="PF00856">
    <property type="entry name" value="SET"/>
    <property type="match status" value="1"/>
</dbReference>
<dbReference type="EMBL" id="JABFCR010000005">
    <property type="protein sequence ID" value="NNU33230.1"/>
    <property type="molecule type" value="Genomic_DNA"/>
</dbReference>
<dbReference type="SMART" id="SM00317">
    <property type="entry name" value="SET"/>
    <property type="match status" value="1"/>
</dbReference>
<proteinExistence type="predicted"/>
<gene>
    <name evidence="2" type="ORF">HK413_01870</name>
</gene>
<evidence type="ECO:0000313" key="2">
    <source>
        <dbReference type="EMBL" id="NNU33230.1"/>
    </source>
</evidence>